<protein>
    <recommendedName>
        <fullName evidence="1">DUF7734 domain-containing protein</fullName>
    </recommendedName>
</protein>
<accession>A0A1R3JGK2</accession>
<evidence type="ECO:0000313" key="2">
    <source>
        <dbReference type="EMBL" id="OMO93963.1"/>
    </source>
</evidence>
<feature type="domain" description="DUF7734" evidence="1">
    <location>
        <begin position="192"/>
        <end position="248"/>
    </location>
</feature>
<dbReference type="InterPro" id="IPR056636">
    <property type="entry name" value="DUF7734"/>
</dbReference>
<dbReference type="Proteomes" id="UP000187203">
    <property type="component" value="Unassembled WGS sequence"/>
</dbReference>
<reference evidence="3" key="1">
    <citation type="submission" date="2013-09" db="EMBL/GenBank/DDBJ databases">
        <title>Corchorus olitorius genome sequencing.</title>
        <authorList>
            <person name="Alam M."/>
            <person name="Haque M.S."/>
            <person name="Islam M.S."/>
            <person name="Emdad E.M."/>
            <person name="Islam M.M."/>
            <person name="Ahmed B."/>
            <person name="Halim A."/>
            <person name="Hossen Q.M.M."/>
            <person name="Hossain M.Z."/>
            <person name="Ahmed R."/>
            <person name="Khan M.M."/>
            <person name="Islam R."/>
            <person name="Rashid M.M."/>
            <person name="Khan S.A."/>
            <person name="Rahman M.S."/>
            <person name="Alam M."/>
            <person name="Yahiya A.S."/>
            <person name="Khan M.S."/>
            <person name="Azam M.S."/>
            <person name="Haque T."/>
            <person name="Lashkar M.Z.H."/>
            <person name="Akhand A.I."/>
            <person name="Morshed G."/>
            <person name="Roy S."/>
            <person name="Uddin K.S."/>
            <person name="Rabeya T."/>
            <person name="Hossain A.S."/>
            <person name="Chowdhury A."/>
            <person name="Snigdha A.R."/>
            <person name="Mortoza M.S."/>
            <person name="Matin S.A."/>
            <person name="Hoque S.M.E."/>
            <person name="Islam M.K."/>
            <person name="Roy D.K."/>
            <person name="Haider R."/>
            <person name="Moosa M.M."/>
            <person name="Elias S.M."/>
            <person name="Hasan A.M."/>
            <person name="Jahan S."/>
            <person name="Shafiuddin M."/>
            <person name="Mahmood N."/>
            <person name="Shommy N.S."/>
        </authorList>
    </citation>
    <scope>NUCLEOTIDE SEQUENCE [LARGE SCALE GENOMIC DNA]</scope>
    <source>
        <strain evidence="3">cv. O-4</strain>
    </source>
</reference>
<comment type="caution">
    <text evidence="2">The sequence shown here is derived from an EMBL/GenBank/DDBJ whole genome shotgun (WGS) entry which is preliminary data.</text>
</comment>
<evidence type="ECO:0000259" key="1">
    <source>
        <dbReference type="Pfam" id="PF24869"/>
    </source>
</evidence>
<keyword evidence="3" id="KW-1185">Reference proteome</keyword>
<dbReference type="PANTHER" id="PTHR36729:SF2">
    <property type="entry name" value="EXPRESSED PROTEIN"/>
    <property type="match status" value="1"/>
</dbReference>
<dbReference type="EMBL" id="AWUE01016188">
    <property type="protein sequence ID" value="OMO93963.1"/>
    <property type="molecule type" value="Genomic_DNA"/>
</dbReference>
<evidence type="ECO:0000313" key="3">
    <source>
        <dbReference type="Proteomes" id="UP000187203"/>
    </source>
</evidence>
<dbReference type="OrthoDB" id="999986at2759"/>
<dbReference type="AlphaFoldDB" id="A0A1R3JGK2"/>
<dbReference type="Pfam" id="PF24869">
    <property type="entry name" value="DUF7734"/>
    <property type="match status" value="1"/>
</dbReference>
<dbReference type="GO" id="GO:0009507">
    <property type="term" value="C:chloroplast"/>
    <property type="evidence" value="ECO:0007669"/>
    <property type="project" value="TreeGrafter"/>
</dbReference>
<dbReference type="PANTHER" id="PTHR36729">
    <property type="entry name" value="EXPRESSED PROTEIN"/>
    <property type="match status" value="1"/>
</dbReference>
<organism evidence="2 3">
    <name type="scientific">Corchorus olitorius</name>
    <dbReference type="NCBI Taxonomy" id="93759"/>
    <lineage>
        <taxon>Eukaryota</taxon>
        <taxon>Viridiplantae</taxon>
        <taxon>Streptophyta</taxon>
        <taxon>Embryophyta</taxon>
        <taxon>Tracheophyta</taxon>
        <taxon>Spermatophyta</taxon>
        <taxon>Magnoliopsida</taxon>
        <taxon>eudicotyledons</taxon>
        <taxon>Gunneridae</taxon>
        <taxon>Pentapetalae</taxon>
        <taxon>rosids</taxon>
        <taxon>malvids</taxon>
        <taxon>Malvales</taxon>
        <taxon>Malvaceae</taxon>
        <taxon>Grewioideae</taxon>
        <taxon>Apeibeae</taxon>
        <taxon>Corchorus</taxon>
    </lineage>
</organism>
<proteinExistence type="predicted"/>
<gene>
    <name evidence="2" type="ORF">COLO4_16605</name>
</gene>
<name>A0A1R3JGK2_9ROSI</name>
<sequence length="251" mass="28483">MASLPSLDHHPGSTLDCKIFRPERIFMEPHEPPPISPQVEVTISLEIRLFHHYCSSNRLTVVDNHLTVFPRQTLRFDAHVFQNQQLASMFLGSMLTSLGLFPEYPDFHFVIDKIMPHGLEISNFIITSELIEPVVLGLRVELQQRVVLHIDNQNGSDLTLGRAIEESELDFERLNYGMVPAEESSVKKELKKGFSSSLTYGTSPDPSRSVIPARAIIKSIDRIKGPFDPSNIEYIEKGLEWESFKTRLAPT</sequence>